<evidence type="ECO:0000313" key="1">
    <source>
        <dbReference type="EMBL" id="PON79066.1"/>
    </source>
</evidence>
<dbReference type="AlphaFoldDB" id="A0A2P5E0M3"/>
<dbReference type="Proteomes" id="UP000237105">
    <property type="component" value="Unassembled WGS sequence"/>
</dbReference>
<feature type="non-terminal residue" evidence="1">
    <location>
        <position position="1"/>
    </location>
</feature>
<keyword evidence="2" id="KW-1185">Reference proteome</keyword>
<comment type="caution">
    <text evidence="1">The sequence shown here is derived from an EMBL/GenBank/DDBJ whole genome shotgun (WGS) entry which is preliminary data.</text>
</comment>
<evidence type="ECO:0000313" key="2">
    <source>
        <dbReference type="Proteomes" id="UP000237105"/>
    </source>
</evidence>
<proteinExistence type="predicted"/>
<dbReference type="EMBL" id="JXTB01000006">
    <property type="protein sequence ID" value="PON79066.1"/>
    <property type="molecule type" value="Genomic_DNA"/>
</dbReference>
<gene>
    <name evidence="1" type="ORF">PanWU01x14_015670</name>
</gene>
<protein>
    <submittedName>
        <fullName evidence="1">Uncharacterized protein</fullName>
    </submittedName>
</protein>
<accession>A0A2P5E0M3</accession>
<reference evidence="2" key="1">
    <citation type="submission" date="2016-06" db="EMBL/GenBank/DDBJ databases">
        <title>Parallel loss of symbiosis genes in relatives of nitrogen-fixing non-legume Parasponia.</title>
        <authorList>
            <person name="Van Velzen R."/>
            <person name="Holmer R."/>
            <person name="Bu F."/>
            <person name="Rutten L."/>
            <person name="Van Zeijl A."/>
            <person name="Liu W."/>
            <person name="Santuari L."/>
            <person name="Cao Q."/>
            <person name="Sharma T."/>
            <person name="Shen D."/>
            <person name="Roswanjaya Y."/>
            <person name="Wardhani T."/>
            <person name="Kalhor M.S."/>
            <person name="Jansen J."/>
            <person name="Van den Hoogen J."/>
            <person name="Gungor B."/>
            <person name="Hartog M."/>
            <person name="Hontelez J."/>
            <person name="Verver J."/>
            <person name="Yang W.-C."/>
            <person name="Schijlen E."/>
            <person name="Repin R."/>
            <person name="Schilthuizen M."/>
            <person name="Schranz E."/>
            <person name="Heidstra R."/>
            <person name="Miyata K."/>
            <person name="Fedorova E."/>
            <person name="Kohlen W."/>
            <person name="Bisseling T."/>
            <person name="Smit S."/>
            <person name="Geurts R."/>
        </authorList>
    </citation>
    <scope>NUCLEOTIDE SEQUENCE [LARGE SCALE GENOMIC DNA]</scope>
    <source>
        <strain evidence="2">cv. WU1-14</strain>
    </source>
</reference>
<sequence length="79" mass="9100">NIPLVTLHEPTLPNTARVVHNNVQADHQFQAYQALFKLVYSIEEWARDWPKGVIILAWNYKGLTRPFAVRSLYGLAKLP</sequence>
<organism evidence="1 2">
    <name type="scientific">Parasponia andersonii</name>
    <name type="common">Sponia andersonii</name>
    <dbReference type="NCBI Taxonomy" id="3476"/>
    <lineage>
        <taxon>Eukaryota</taxon>
        <taxon>Viridiplantae</taxon>
        <taxon>Streptophyta</taxon>
        <taxon>Embryophyta</taxon>
        <taxon>Tracheophyta</taxon>
        <taxon>Spermatophyta</taxon>
        <taxon>Magnoliopsida</taxon>
        <taxon>eudicotyledons</taxon>
        <taxon>Gunneridae</taxon>
        <taxon>Pentapetalae</taxon>
        <taxon>rosids</taxon>
        <taxon>fabids</taxon>
        <taxon>Rosales</taxon>
        <taxon>Cannabaceae</taxon>
        <taxon>Parasponia</taxon>
    </lineage>
</organism>
<dbReference type="OrthoDB" id="10538117at2759"/>
<name>A0A2P5E0M3_PARAD</name>